<dbReference type="STRING" id="454006.SAMN05421825_0823"/>
<feature type="signal peptide" evidence="1">
    <location>
        <begin position="1"/>
        <end position="18"/>
    </location>
</feature>
<accession>A0A1G7HJY3</accession>
<proteinExistence type="predicted"/>
<evidence type="ECO:0000313" key="3">
    <source>
        <dbReference type="Proteomes" id="UP000199203"/>
    </source>
</evidence>
<dbReference type="RefSeq" id="WP_089871567.1">
    <property type="nucleotide sequence ID" value="NZ_FNBH01000001.1"/>
</dbReference>
<keyword evidence="3" id="KW-1185">Reference proteome</keyword>
<reference evidence="3" key="1">
    <citation type="submission" date="2016-10" db="EMBL/GenBank/DDBJ databases">
        <authorList>
            <person name="Varghese N."/>
            <person name="Submissions S."/>
        </authorList>
    </citation>
    <scope>NUCLEOTIDE SEQUENCE [LARGE SCALE GENOMIC DNA]</scope>
    <source>
        <strain evidence="3">DSM 19684</strain>
    </source>
</reference>
<dbReference type="AlphaFoldDB" id="A0A1G7HJY3"/>
<keyword evidence="1" id="KW-0732">Signal</keyword>
<gene>
    <name evidence="2" type="ORF">SAMN05421825_0823</name>
</gene>
<sequence length="175" mass="18814">MKKFFLLTAFAVFGLANAQEGFKLGAHIGVPTTGNSDFTLGLDAAYRWNLAKGFDLGVATGYSHYIAKSYDSPGYGSFKGEDFGFIPVAVSGKYSFSGAPIAVGLDLGYGISTNDNVNGGLYALPKFMYNMPVGELYVGYQSISGKYDRRYYDDHPGIGKETVGAVIVGFNFNLK</sequence>
<evidence type="ECO:0008006" key="4">
    <source>
        <dbReference type="Google" id="ProtNLM"/>
    </source>
</evidence>
<name>A0A1G7HJY3_9FLAO</name>
<evidence type="ECO:0000256" key="1">
    <source>
        <dbReference type="SAM" id="SignalP"/>
    </source>
</evidence>
<dbReference type="OrthoDB" id="1492374at2"/>
<dbReference type="EMBL" id="FNBH01000001">
    <property type="protein sequence ID" value="SDF00735.1"/>
    <property type="molecule type" value="Genomic_DNA"/>
</dbReference>
<organism evidence="2 3">
    <name type="scientific">Epilithonimonas hungarica</name>
    <dbReference type="NCBI Taxonomy" id="454006"/>
    <lineage>
        <taxon>Bacteria</taxon>
        <taxon>Pseudomonadati</taxon>
        <taxon>Bacteroidota</taxon>
        <taxon>Flavobacteriia</taxon>
        <taxon>Flavobacteriales</taxon>
        <taxon>Weeksellaceae</taxon>
        <taxon>Chryseobacterium group</taxon>
        <taxon>Epilithonimonas</taxon>
    </lineage>
</organism>
<evidence type="ECO:0000313" key="2">
    <source>
        <dbReference type="EMBL" id="SDF00735.1"/>
    </source>
</evidence>
<protein>
    <recommendedName>
        <fullName evidence="4">Outer membrane protein beta-barrel domain-containing protein</fullName>
    </recommendedName>
</protein>
<dbReference type="Proteomes" id="UP000199203">
    <property type="component" value="Unassembled WGS sequence"/>
</dbReference>
<feature type="chain" id="PRO_5011580199" description="Outer membrane protein beta-barrel domain-containing protein" evidence="1">
    <location>
        <begin position="19"/>
        <end position="175"/>
    </location>
</feature>